<feature type="transmembrane region" description="Helical" evidence="7">
    <location>
        <begin position="59"/>
        <end position="80"/>
    </location>
</feature>
<feature type="transmembrane region" description="Helical" evidence="7">
    <location>
        <begin position="173"/>
        <end position="199"/>
    </location>
</feature>
<feature type="transmembrane region" description="Helical" evidence="7">
    <location>
        <begin position="368"/>
        <end position="397"/>
    </location>
</feature>
<keyword evidence="7" id="KW-0813">Transport</keyword>
<keyword evidence="2" id="KW-1003">Cell membrane</keyword>
<dbReference type="GO" id="GO:0022857">
    <property type="term" value="F:transmembrane transporter activity"/>
    <property type="evidence" value="ECO:0007669"/>
    <property type="project" value="UniProtKB-UniRule"/>
</dbReference>
<comment type="subunit">
    <text evidence="7">The complex comprises the extracytoplasmic solute receptor protein and the two transmembrane proteins.</text>
</comment>
<evidence type="ECO:0000313" key="9">
    <source>
        <dbReference type="EMBL" id="MBB5272840.1"/>
    </source>
</evidence>
<feature type="transmembrane region" description="Helical" evidence="7">
    <location>
        <begin position="141"/>
        <end position="167"/>
    </location>
</feature>
<evidence type="ECO:0000256" key="3">
    <source>
        <dbReference type="ARBA" id="ARBA00022519"/>
    </source>
</evidence>
<evidence type="ECO:0000256" key="4">
    <source>
        <dbReference type="ARBA" id="ARBA00022692"/>
    </source>
</evidence>
<name>A0A7W8HIT1_9BURK</name>
<dbReference type="PIRSF" id="PIRSF006066">
    <property type="entry name" value="HI0050"/>
    <property type="match status" value="1"/>
</dbReference>
<evidence type="ECO:0000256" key="6">
    <source>
        <dbReference type="ARBA" id="ARBA00023136"/>
    </source>
</evidence>
<protein>
    <recommendedName>
        <fullName evidence="7">TRAP transporter large permease protein</fullName>
    </recommendedName>
</protein>
<dbReference type="Proteomes" id="UP000532440">
    <property type="component" value="Unassembled WGS sequence"/>
</dbReference>
<dbReference type="PANTHER" id="PTHR33362:SF5">
    <property type="entry name" value="C4-DICARBOXYLATE TRAP TRANSPORTER LARGE PERMEASE PROTEIN DCTM"/>
    <property type="match status" value="1"/>
</dbReference>
<sequence>MTPLLSALLLFTLMLALMAVRIPIAAAMFVAGLAGYLAQAGWLPLASHLKSYAHARFSGYELSVIPLFLLMGQFASQSGLSRALFRFAAALLGRFRGGLAMASVIACAAFGSVCGSSIATAATIGSVALPEMKRHGYSGRLASATVAAGGTLGILVPPSVVLVVYAILAEQNIAKLFAAALVPAAIAVAGYLLAIGLYVRLVPGHAPEHDEVPTAALRESAAGVLPVAAIFLIVFGGIYGGVFTPTEGAAVGAAATFLAALARREMDWPRFQASVQATAQASAMIFMIFLGADLLNSALALTQAPGQIAQAVAGLEWPPMAVVAAILAFYVVLGCVMDELSMILLTLPIVFPLVMGLDLGLAPDEQAIWFGILVLMVVGIGLIAPPVGLNVHVVGGIDRSTPLGETYRGVLPFLASDLLRTALLMLVPGLSLFLVRFMD</sequence>
<dbReference type="EMBL" id="JACHGB010000005">
    <property type="protein sequence ID" value="MBB5272840.1"/>
    <property type="molecule type" value="Genomic_DNA"/>
</dbReference>
<accession>A0A7W8HIT1</accession>
<evidence type="ECO:0000259" key="8">
    <source>
        <dbReference type="Pfam" id="PF06808"/>
    </source>
</evidence>
<dbReference type="RefSeq" id="WP_183968763.1">
    <property type="nucleotide sequence ID" value="NZ_BAABEW010000012.1"/>
</dbReference>
<feature type="domain" description="TRAP C4-dicarboxylate transport system permease DctM subunit" evidence="8">
    <location>
        <begin position="12"/>
        <end position="429"/>
    </location>
</feature>
<proteinExistence type="inferred from homology"/>
<feature type="transmembrane region" description="Helical" evidence="7">
    <location>
        <begin position="100"/>
        <end position="129"/>
    </location>
</feature>
<feature type="transmembrane region" description="Helical" evidence="7">
    <location>
        <begin position="343"/>
        <end position="362"/>
    </location>
</feature>
<dbReference type="AlphaFoldDB" id="A0A7W8HIT1"/>
<evidence type="ECO:0000256" key="7">
    <source>
        <dbReference type="RuleBase" id="RU369079"/>
    </source>
</evidence>
<feature type="transmembrane region" description="Helical" evidence="7">
    <location>
        <begin position="317"/>
        <end position="336"/>
    </location>
</feature>
<dbReference type="PANTHER" id="PTHR33362">
    <property type="entry name" value="SIALIC ACID TRAP TRANSPORTER PERMEASE PROTEIN SIAT-RELATED"/>
    <property type="match status" value="1"/>
</dbReference>
<evidence type="ECO:0000256" key="2">
    <source>
        <dbReference type="ARBA" id="ARBA00022475"/>
    </source>
</evidence>
<comment type="similarity">
    <text evidence="7">Belongs to the TRAP transporter large permease family.</text>
</comment>
<keyword evidence="4 7" id="KW-0812">Transmembrane</keyword>
<evidence type="ECO:0000256" key="1">
    <source>
        <dbReference type="ARBA" id="ARBA00004429"/>
    </source>
</evidence>
<keyword evidence="6 7" id="KW-0472">Membrane</keyword>
<organism evidence="9 10">
    <name type="scientific">Quisquiliibacterium transsilvanicum</name>
    <dbReference type="NCBI Taxonomy" id="1549638"/>
    <lineage>
        <taxon>Bacteria</taxon>
        <taxon>Pseudomonadati</taxon>
        <taxon>Pseudomonadota</taxon>
        <taxon>Betaproteobacteria</taxon>
        <taxon>Burkholderiales</taxon>
        <taxon>Burkholderiaceae</taxon>
        <taxon>Quisquiliibacterium</taxon>
    </lineage>
</organism>
<gene>
    <name evidence="9" type="ORF">HNQ70_002863</name>
</gene>
<comment type="caution">
    <text evidence="7">Lacks conserved residue(s) required for the propagation of feature annotation.</text>
</comment>
<comment type="function">
    <text evidence="7">Part of the tripartite ATP-independent periplasmic (TRAP) transport system.</text>
</comment>
<dbReference type="InterPro" id="IPR004681">
    <property type="entry name" value="TRAP_DctM"/>
</dbReference>
<dbReference type="GO" id="GO:0005886">
    <property type="term" value="C:plasma membrane"/>
    <property type="evidence" value="ECO:0007669"/>
    <property type="project" value="UniProtKB-SubCell"/>
</dbReference>
<keyword evidence="10" id="KW-1185">Reference proteome</keyword>
<feature type="transmembrane region" description="Helical" evidence="7">
    <location>
        <begin position="220"/>
        <end position="239"/>
    </location>
</feature>
<keyword evidence="3 7" id="KW-0997">Cell inner membrane</keyword>
<dbReference type="Pfam" id="PF06808">
    <property type="entry name" value="DctM"/>
    <property type="match status" value="1"/>
</dbReference>
<dbReference type="NCBIfam" id="TIGR00786">
    <property type="entry name" value="dctM"/>
    <property type="match status" value="1"/>
</dbReference>
<reference evidence="9 10" key="1">
    <citation type="submission" date="2020-08" db="EMBL/GenBank/DDBJ databases">
        <title>Genomic Encyclopedia of Type Strains, Phase IV (KMG-IV): sequencing the most valuable type-strain genomes for metagenomic binning, comparative biology and taxonomic classification.</title>
        <authorList>
            <person name="Goeker M."/>
        </authorList>
    </citation>
    <scope>NUCLEOTIDE SEQUENCE [LARGE SCALE GENOMIC DNA]</scope>
    <source>
        <strain evidence="9 10">DSM 29781</strain>
    </source>
</reference>
<feature type="transmembrane region" description="Helical" evidence="7">
    <location>
        <begin position="283"/>
        <end position="305"/>
    </location>
</feature>
<keyword evidence="5 7" id="KW-1133">Transmembrane helix</keyword>
<evidence type="ECO:0000313" key="10">
    <source>
        <dbReference type="Proteomes" id="UP000532440"/>
    </source>
</evidence>
<evidence type="ECO:0000256" key="5">
    <source>
        <dbReference type="ARBA" id="ARBA00022989"/>
    </source>
</evidence>
<dbReference type="InterPro" id="IPR010656">
    <property type="entry name" value="DctM"/>
</dbReference>
<comment type="subcellular location">
    <subcellularLocation>
        <location evidence="1 7">Cell inner membrane</location>
        <topology evidence="1 7">Multi-pass membrane protein</topology>
    </subcellularLocation>
</comment>
<comment type="caution">
    <text evidence="9">The sequence shown here is derived from an EMBL/GenBank/DDBJ whole genome shotgun (WGS) entry which is preliminary data.</text>
</comment>
<feature type="transmembrane region" description="Helical" evidence="7">
    <location>
        <begin position="418"/>
        <end position="438"/>
    </location>
</feature>